<dbReference type="AlphaFoldDB" id="A0A0E9RE42"/>
<dbReference type="EMBL" id="GBXM01081166">
    <property type="protein sequence ID" value="JAH27411.1"/>
    <property type="molecule type" value="Transcribed_RNA"/>
</dbReference>
<protein>
    <submittedName>
        <fullName evidence="1">Uncharacterized protein</fullName>
    </submittedName>
</protein>
<evidence type="ECO:0000313" key="1">
    <source>
        <dbReference type="EMBL" id="JAH27411.1"/>
    </source>
</evidence>
<name>A0A0E9RE42_ANGAN</name>
<proteinExistence type="predicted"/>
<reference evidence="1" key="1">
    <citation type="submission" date="2014-11" db="EMBL/GenBank/DDBJ databases">
        <authorList>
            <person name="Amaro Gonzalez C."/>
        </authorList>
    </citation>
    <scope>NUCLEOTIDE SEQUENCE</scope>
</reference>
<accession>A0A0E9RE42</accession>
<reference evidence="1" key="2">
    <citation type="journal article" date="2015" name="Fish Shellfish Immunol.">
        <title>Early steps in the European eel (Anguilla anguilla)-Vibrio vulnificus interaction in the gills: Role of the RtxA13 toxin.</title>
        <authorList>
            <person name="Callol A."/>
            <person name="Pajuelo D."/>
            <person name="Ebbesson L."/>
            <person name="Teles M."/>
            <person name="MacKenzie S."/>
            <person name="Amaro C."/>
        </authorList>
    </citation>
    <scope>NUCLEOTIDE SEQUENCE</scope>
</reference>
<organism evidence="1">
    <name type="scientific">Anguilla anguilla</name>
    <name type="common">European freshwater eel</name>
    <name type="synonym">Muraena anguilla</name>
    <dbReference type="NCBI Taxonomy" id="7936"/>
    <lineage>
        <taxon>Eukaryota</taxon>
        <taxon>Metazoa</taxon>
        <taxon>Chordata</taxon>
        <taxon>Craniata</taxon>
        <taxon>Vertebrata</taxon>
        <taxon>Euteleostomi</taxon>
        <taxon>Actinopterygii</taxon>
        <taxon>Neopterygii</taxon>
        <taxon>Teleostei</taxon>
        <taxon>Anguilliformes</taxon>
        <taxon>Anguillidae</taxon>
        <taxon>Anguilla</taxon>
    </lineage>
</organism>
<sequence length="93" mass="10787">MNSGSCVTDYIVLGTGSKRRKTERRLRLFANYKWAKFQRATKLCSHNGHHVLEWDRSLSHGRRNRTTQIHIYAVFKLSEGGKLIFFLNSGSVF</sequence>